<dbReference type="RefSeq" id="WP_386833869.1">
    <property type="nucleotide sequence ID" value="NZ_JBHUNP010000001.1"/>
</dbReference>
<proteinExistence type="predicted"/>
<dbReference type="InterPro" id="IPR011006">
    <property type="entry name" value="CheY-like_superfamily"/>
</dbReference>
<organism evidence="4 5">
    <name type="scientific">Devosia albogilva</name>
    <dbReference type="NCBI Taxonomy" id="429726"/>
    <lineage>
        <taxon>Bacteria</taxon>
        <taxon>Pseudomonadati</taxon>
        <taxon>Pseudomonadota</taxon>
        <taxon>Alphaproteobacteria</taxon>
        <taxon>Hyphomicrobiales</taxon>
        <taxon>Devosiaceae</taxon>
        <taxon>Devosia</taxon>
    </lineage>
</organism>
<dbReference type="EMBL" id="JBHUNP010000001">
    <property type="protein sequence ID" value="MFD2648632.1"/>
    <property type="molecule type" value="Genomic_DNA"/>
</dbReference>
<dbReference type="Pfam" id="PF00072">
    <property type="entry name" value="Response_reg"/>
    <property type="match status" value="1"/>
</dbReference>
<feature type="domain" description="Response regulatory" evidence="3">
    <location>
        <begin position="6"/>
        <end position="120"/>
    </location>
</feature>
<feature type="modified residue" description="4-aspartylphosphate" evidence="2">
    <location>
        <position position="56"/>
    </location>
</feature>
<evidence type="ECO:0000256" key="2">
    <source>
        <dbReference type="PROSITE-ProRule" id="PRU00169"/>
    </source>
</evidence>
<dbReference type="SMART" id="SM00448">
    <property type="entry name" value="REC"/>
    <property type="match status" value="1"/>
</dbReference>
<evidence type="ECO:0000256" key="1">
    <source>
        <dbReference type="ARBA" id="ARBA00022553"/>
    </source>
</evidence>
<gene>
    <name evidence="4" type="ORF">ACFSX5_12605</name>
</gene>
<dbReference type="InterPro" id="IPR001789">
    <property type="entry name" value="Sig_transdc_resp-reg_receiver"/>
</dbReference>
<dbReference type="SUPFAM" id="SSF52172">
    <property type="entry name" value="CheY-like"/>
    <property type="match status" value="1"/>
</dbReference>
<comment type="caution">
    <text evidence="4">The sequence shown here is derived from an EMBL/GenBank/DDBJ whole genome shotgun (WGS) entry which is preliminary data.</text>
</comment>
<reference evidence="5" key="1">
    <citation type="journal article" date="2019" name="Int. J. Syst. Evol. Microbiol.">
        <title>The Global Catalogue of Microorganisms (GCM) 10K type strain sequencing project: providing services to taxonomists for standard genome sequencing and annotation.</title>
        <authorList>
            <consortium name="The Broad Institute Genomics Platform"/>
            <consortium name="The Broad Institute Genome Sequencing Center for Infectious Disease"/>
            <person name="Wu L."/>
            <person name="Ma J."/>
        </authorList>
    </citation>
    <scope>NUCLEOTIDE SEQUENCE [LARGE SCALE GENOMIC DNA]</scope>
    <source>
        <strain evidence="5">CCM 7427</strain>
    </source>
</reference>
<evidence type="ECO:0000313" key="4">
    <source>
        <dbReference type="EMBL" id="MFD2648632.1"/>
    </source>
</evidence>
<dbReference type="PANTHER" id="PTHR44591">
    <property type="entry name" value="STRESS RESPONSE REGULATOR PROTEIN 1"/>
    <property type="match status" value="1"/>
</dbReference>
<dbReference type="Gene3D" id="3.40.50.2300">
    <property type="match status" value="1"/>
</dbReference>
<sequence>MTQRTIVAIAEDEYLIASALEYELVEAGFDVVTFPTGDAAVQWLSAGGQPHVLLTDIRMPGAHDGWALAHRAREIWPNLPVIYVSGDSGASWTERGVPNSKMLPKPIDLADLSAALRDQLAL</sequence>
<keyword evidence="1 2" id="KW-0597">Phosphoprotein</keyword>
<evidence type="ECO:0000313" key="5">
    <source>
        <dbReference type="Proteomes" id="UP001597521"/>
    </source>
</evidence>
<keyword evidence="5" id="KW-1185">Reference proteome</keyword>
<dbReference type="PANTHER" id="PTHR44591:SF21">
    <property type="entry name" value="TWO-COMPONENT RESPONSE REGULATOR"/>
    <property type="match status" value="1"/>
</dbReference>
<dbReference type="InterPro" id="IPR050595">
    <property type="entry name" value="Bact_response_regulator"/>
</dbReference>
<protein>
    <submittedName>
        <fullName evidence="4">Response regulator</fullName>
    </submittedName>
</protein>
<evidence type="ECO:0000259" key="3">
    <source>
        <dbReference type="PROSITE" id="PS50110"/>
    </source>
</evidence>
<name>A0ABW5QLL9_9HYPH</name>
<dbReference type="PROSITE" id="PS50110">
    <property type="entry name" value="RESPONSE_REGULATORY"/>
    <property type="match status" value="1"/>
</dbReference>
<accession>A0ABW5QLL9</accession>
<dbReference type="Proteomes" id="UP001597521">
    <property type="component" value="Unassembled WGS sequence"/>
</dbReference>